<accession>A0A6A8LUC3</accession>
<feature type="non-terminal residue" evidence="2">
    <location>
        <position position="66"/>
    </location>
</feature>
<dbReference type="SUPFAM" id="SSF48557">
    <property type="entry name" value="L-aspartase-like"/>
    <property type="match status" value="1"/>
</dbReference>
<dbReference type="GO" id="GO:0004018">
    <property type="term" value="F:N6-(1,2-dicarboxyethyl)AMP AMP-lyase (fumarate-forming) activity"/>
    <property type="evidence" value="ECO:0007669"/>
    <property type="project" value="TreeGrafter"/>
</dbReference>
<comment type="caution">
    <text evidence="2">The sequence shown here is derived from an EMBL/GenBank/DDBJ whole genome shotgun (WGS) entry which is preliminary data.</text>
</comment>
<dbReference type="EC" id="4.3.2.2" evidence="2"/>
<protein>
    <submittedName>
        <fullName evidence="2">Adenylosuccinate lyase</fullName>
        <ecNumber evidence="2">4.3.2.2</ecNumber>
    </submittedName>
</protein>
<keyword evidence="1 2" id="KW-0456">Lyase</keyword>
<dbReference type="Proteomes" id="UP000437575">
    <property type="component" value="Unassembled WGS sequence"/>
</dbReference>
<evidence type="ECO:0000313" key="2">
    <source>
        <dbReference type="EMBL" id="MSE05830.1"/>
    </source>
</evidence>
<proteinExistence type="predicted"/>
<dbReference type="PANTHER" id="PTHR43172">
    <property type="entry name" value="ADENYLOSUCCINATE LYASE"/>
    <property type="match status" value="1"/>
</dbReference>
<dbReference type="GO" id="GO:0005829">
    <property type="term" value="C:cytosol"/>
    <property type="evidence" value="ECO:0007669"/>
    <property type="project" value="TreeGrafter"/>
</dbReference>
<dbReference type="GO" id="GO:0070626">
    <property type="term" value="F:(S)-2-(5-amino-1-(5-phospho-D-ribosyl)imidazole-4-carboxamido) succinate lyase (fumarate-forming) activity"/>
    <property type="evidence" value="ECO:0007669"/>
    <property type="project" value="TreeGrafter"/>
</dbReference>
<sequence length="66" mass="7689">MISRYTRPEMAAIWNDEKKYECWLAVELAADEAWAKLGHIPDEDVEKLKKNAKINVDRIAEIEEVT</sequence>
<dbReference type="Gene3D" id="1.10.275.10">
    <property type="entry name" value="Fumarase/aspartase (N-terminal domain)"/>
    <property type="match status" value="1"/>
</dbReference>
<dbReference type="EMBL" id="WKKZ01000432">
    <property type="protein sequence ID" value="MSE05830.1"/>
    <property type="molecule type" value="Genomic_DNA"/>
</dbReference>
<evidence type="ECO:0000256" key="1">
    <source>
        <dbReference type="ARBA" id="ARBA00023239"/>
    </source>
</evidence>
<evidence type="ECO:0000313" key="3">
    <source>
        <dbReference type="Proteomes" id="UP000437575"/>
    </source>
</evidence>
<reference evidence="2 3" key="1">
    <citation type="submission" date="2019-11" db="EMBL/GenBank/DDBJ databases">
        <title>Draft Genome Sequence of Plant Growth-Promoting Rhizosphere-Associated Bacteria.</title>
        <authorList>
            <person name="Vasilyev I.Y."/>
            <person name="Radchenko V."/>
            <person name="Ilnitskaya E.V."/>
        </authorList>
    </citation>
    <scope>NUCLEOTIDE SEQUENCE [LARGE SCALE GENOMIC DNA]</scope>
    <source>
        <strain evidence="2 3">VRA_1sq_f</strain>
    </source>
</reference>
<dbReference type="GO" id="GO:0044208">
    <property type="term" value="P:'de novo' AMP biosynthetic process"/>
    <property type="evidence" value="ECO:0007669"/>
    <property type="project" value="TreeGrafter"/>
</dbReference>
<name>A0A6A8LUC3_9LACO</name>
<gene>
    <name evidence="2" type="ORF">GKC34_08455</name>
</gene>
<organism evidence="2 3">
    <name type="scientific">Ligilactobacillus salivarius</name>
    <dbReference type="NCBI Taxonomy" id="1624"/>
    <lineage>
        <taxon>Bacteria</taxon>
        <taxon>Bacillati</taxon>
        <taxon>Bacillota</taxon>
        <taxon>Bacilli</taxon>
        <taxon>Lactobacillales</taxon>
        <taxon>Lactobacillaceae</taxon>
        <taxon>Ligilactobacillus</taxon>
    </lineage>
</organism>
<dbReference type="InterPro" id="IPR024083">
    <property type="entry name" value="Fumarase/histidase_N"/>
</dbReference>
<dbReference type="PANTHER" id="PTHR43172:SF1">
    <property type="entry name" value="ADENYLOSUCCINATE LYASE"/>
    <property type="match status" value="1"/>
</dbReference>
<dbReference type="AlphaFoldDB" id="A0A6A8LUC3"/>
<dbReference type="InterPro" id="IPR008948">
    <property type="entry name" value="L-Aspartase-like"/>
</dbReference>